<proteinExistence type="predicted"/>
<evidence type="ECO:0000256" key="1">
    <source>
        <dbReference type="SAM" id="Phobius"/>
    </source>
</evidence>
<feature type="transmembrane region" description="Helical" evidence="1">
    <location>
        <begin position="83"/>
        <end position="108"/>
    </location>
</feature>
<keyword evidence="1" id="KW-1133">Transmembrane helix</keyword>
<feature type="transmembrane region" description="Helical" evidence="1">
    <location>
        <begin position="128"/>
        <end position="146"/>
    </location>
</feature>
<gene>
    <name evidence="2" type="ORF">NIES37_67660</name>
</gene>
<evidence type="ECO:0000313" key="3">
    <source>
        <dbReference type="Proteomes" id="UP000218785"/>
    </source>
</evidence>
<keyword evidence="1" id="KW-0472">Membrane</keyword>
<feature type="transmembrane region" description="Helical" evidence="1">
    <location>
        <begin position="20"/>
        <end position="41"/>
    </location>
</feature>
<feature type="transmembrane region" description="Helical" evidence="1">
    <location>
        <begin position="56"/>
        <end position="76"/>
    </location>
</feature>
<keyword evidence="1" id="KW-0812">Transmembrane</keyword>
<protein>
    <submittedName>
        <fullName evidence="2">Uncharacterized protein</fullName>
    </submittedName>
</protein>
<dbReference type="AlphaFoldDB" id="A0A1Z4NAJ1"/>
<name>A0A1Z4NAJ1_9CYAN</name>
<feature type="transmembrane region" description="Helical" evidence="1">
    <location>
        <begin position="158"/>
        <end position="177"/>
    </location>
</feature>
<accession>A0A1Z4NAJ1</accession>
<dbReference type="EMBL" id="AP018248">
    <property type="protein sequence ID" value="BAZ02753.1"/>
    <property type="molecule type" value="Genomic_DNA"/>
</dbReference>
<dbReference type="KEGG" id="ttq:NIES37_67660"/>
<sequence length="225" mass="25248">MQSIRPTSRNFHRRHGFILWERWVIANVIAEIFNFTLIAIVNKAVTIFEGINGNEILIVIGLIRGIILGITQYFVLRRYILNFFSWLIATTIGAFIGWIFMLVVSVITALEFALTTEVLPTSLLFVRLLWLGATMGTVMGLAQGLAIKKCLRLGIKEVVLLINSNAFAYAVSLFLGLKSIVKVSFFHLAIAGATMGVINGIITGLVLIHLVNIFLKRYNFYRNGW</sequence>
<keyword evidence="3" id="KW-1185">Reference proteome</keyword>
<evidence type="ECO:0000313" key="2">
    <source>
        <dbReference type="EMBL" id="BAZ02753.1"/>
    </source>
</evidence>
<reference evidence="2 3" key="1">
    <citation type="submission" date="2017-06" db="EMBL/GenBank/DDBJ databases">
        <title>Genome sequencing of cyanobaciteial culture collection at National Institute for Environmental Studies (NIES).</title>
        <authorList>
            <person name="Hirose Y."/>
            <person name="Shimura Y."/>
            <person name="Fujisawa T."/>
            <person name="Nakamura Y."/>
            <person name="Kawachi M."/>
        </authorList>
    </citation>
    <scope>NUCLEOTIDE SEQUENCE [LARGE SCALE GENOMIC DNA]</scope>
    <source>
        <strain evidence="2 3">NIES-37</strain>
    </source>
</reference>
<dbReference type="Proteomes" id="UP000218785">
    <property type="component" value="Chromosome"/>
</dbReference>
<feature type="transmembrane region" description="Helical" evidence="1">
    <location>
        <begin position="189"/>
        <end position="215"/>
    </location>
</feature>
<organism evidence="2 3">
    <name type="scientific">Tolypothrix tenuis PCC 7101</name>
    <dbReference type="NCBI Taxonomy" id="231146"/>
    <lineage>
        <taxon>Bacteria</taxon>
        <taxon>Bacillati</taxon>
        <taxon>Cyanobacteriota</taxon>
        <taxon>Cyanophyceae</taxon>
        <taxon>Nostocales</taxon>
        <taxon>Tolypothrichaceae</taxon>
        <taxon>Tolypothrix</taxon>
    </lineage>
</organism>